<evidence type="ECO:0000313" key="8">
    <source>
        <dbReference type="Proteomes" id="UP000822688"/>
    </source>
</evidence>
<evidence type="ECO:0000256" key="1">
    <source>
        <dbReference type="ARBA" id="ARBA00004613"/>
    </source>
</evidence>
<comment type="similarity">
    <text evidence="3">Belongs to the expansin family.</text>
</comment>
<dbReference type="AlphaFoldDB" id="A0A8T0IW28"/>
<dbReference type="Proteomes" id="UP000822688">
    <property type="component" value="Chromosome 2"/>
</dbReference>
<dbReference type="SUPFAM" id="SSF49590">
    <property type="entry name" value="PHL pollen allergen"/>
    <property type="match status" value="1"/>
</dbReference>
<dbReference type="Gene3D" id="2.40.40.10">
    <property type="entry name" value="RlpA-like domain"/>
    <property type="match status" value="1"/>
</dbReference>
<feature type="domain" description="Expansin-like CBD" evidence="6">
    <location>
        <begin position="179"/>
        <end position="263"/>
    </location>
</feature>
<organism evidence="7 8">
    <name type="scientific">Ceratodon purpureus</name>
    <name type="common">Fire moss</name>
    <name type="synonym">Dicranum purpureum</name>
    <dbReference type="NCBI Taxonomy" id="3225"/>
    <lineage>
        <taxon>Eukaryota</taxon>
        <taxon>Viridiplantae</taxon>
        <taxon>Streptophyta</taxon>
        <taxon>Embryophyta</taxon>
        <taxon>Bryophyta</taxon>
        <taxon>Bryophytina</taxon>
        <taxon>Bryopsida</taxon>
        <taxon>Dicranidae</taxon>
        <taxon>Pseudoditrichales</taxon>
        <taxon>Ditrichaceae</taxon>
        <taxon>Ceratodon</taxon>
    </lineage>
</organism>
<dbReference type="InterPro" id="IPR005795">
    <property type="entry name" value="LolPI"/>
</dbReference>
<dbReference type="SUPFAM" id="SSF50685">
    <property type="entry name" value="Barwin-like endoglucanases"/>
    <property type="match status" value="1"/>
</dbReference>
<dbReference type="Gene3D" id="2.60.40.760">
    <property type="entry name" value="Expansin, cellulose-binding-like domain"/>
    <property type="match status" value="1"/>
</dbReference>
<sequence length="269" mass="28848">MAVRVQLALLLLGLLSLPAAQAGFWAQQGYNEGWVFGHGTWYGDPYGEGSSGGNCGYTKLAGTPYGPKIVAGSPAIYANGLGCGQCYQVKCTDSKNGPRLCNPSGTQVVVTDFCPGGTYCSTGEKAFDFSGAALNAMALPGKDGQLRNRGLYNVLYKRVPCKYKGQNIAFRVDPGSSPYWLSVLIKYVGGPGDIGAVSIKMANSYKFMPMKHAWGANWMLQNYDGKPFKGPMDIKIVSRLNGHSVVAKGVIPGYFRPGTTYTSRVQMAY</sequence>
<evidence type="ECO:0000259" key="5">
    <source>
        <dbReference type="PROSITE" id="PS50842"/>
    </source>
</evidence>
<keyword evidence="8" id="KW-1185">Reference proteome</keyword>
<comment type="caution">
    <text evidence="7">The sequence shown here is derived from an EMBL/GenBank/DDBJ whole genome shotgun (WGS) entry which is preliminary data.</text>
</comment>
<dbReference type="InterPro" id="IPR036749">
    <property type="entry name" value="Expansin_CBD_sf"/>
</dbReference>
<feature type="chain" id="PRO_5035751972" description="Expansin" evidence="4">
    <location>
        <begin position="23"/>
        <end position="269"/>
    </location>
</feature>
<dbReference type="PANTHER" id="PTHR31692">
    <property type="entry name" value="EXPANSIN-B3"/>
    <property type="match status" value="1"/>
</dbReference>
<dbReference type="PRINTS" id="PR01225">
    <property type="entry name" value="EXPANSNFAMLY"/>
</dbReference>
<accession>A0A8T0IW28</accession>
<keyword evidence="4" id="KW-0732">Signal</keyword>
<protein>
    <recommendedName>
        <fullName evidence="9">Expansin</fullName>
    </recommendedName>
</protein>
<evidence type="ECO:0000313" key="7">
    <source>
        <dbReference type="EMBL" id="KAG0587322.1"/>
    </source>
</evidence>
<proteinExistence type="inferred from homology"/>
<dbReference type="PANTHER" id="PTHR31692:SF5">
    <property type="entry name" value="EXPANSIN-B3"/>
    <property type="match status" value="1"/>
</dbReference>
<dbReference type="InterPro" id="IPR009009">
    <property type="entry name" value="RlpA-like_DPBB"/>
</dbReference>
<dbReference type="GO" id="GO:0005576">
    <property type="term" value="C:extracellular region"/>
    <property type="evidence" value="ECO:0007669"/>
    <property type="project" value="UniProtKB-SubCell"/>
</dbReference>
<dbReference type="InterPro" id="IPR007118">
    <property type="entry name" value="Expan_Lol_pI"/>
</dbReference>
<keyword evidence="2" id="KW-0964">Secreted</keyword>
<evidence type="ECO:0000256" key="4">
    <source>
        <dbReference type="SAM" id="SignalP"/>
    </source>
</evidence>
<gene>
    <name evidence="7" type="ORF">KC19_2G156000</name>
</gene>
<feature type="domain" description="Expansin-like EG45" evidence="5">
    <location>
        <begin position="52"/>
        <end position="166"/>
    </location>
</feature>
<reference evidence="7" key="1">
    <citation type="submission" date="2020-06" db="EMBL/GenBank/DDBJ databases">
        <title>WGS assembly of Ceratodon purpureus strain R40.</title>
        <authorList>
            <person name="Carey S.B."/>
            <person name="Jenkins J."/>
            <person name="Shu S."/>
            <person name="Lovell J.T."/>
            <person name="Sreedasyam A."/>
            <person name="Maumus F."/>
            <person name="Tiley G.P."/>
            <person name="Fernandez-Pozo N."/>
            <person name="Barry K."/>
            <person name="Chen C."/>
            <person name="Wang M."/>
            <person name="Lipzen A."/>
            <person name="Daum C."/>
            <person name="Saski C.A."/>
            <person name="Payton A.C."/>
            <person name="Mcbreen J.C."/>
            <person name="Conrad R.E."/>
            <person name="Kollar L.M."/>
            <person name="Olsson S."/>
            <person name="Huttunen S."/>
            <person name="Landis J.B."/>
            <person name="Wickett N.J."/>
            <person name="Johnson M.G."/>
            <person name="Rensing S.A."/>
            <person name="Grimwood J."/>
            <person name="Schmutz J."/>
            <person name="Mcdaniel S.F."/>
        </authorList>
    </citation>
    <scope>NUCLEOTIDE SEQUENCE</scope>
    <source>
        <strain evidence="7">R40</strain>
    </source>
</reference>
<dbReference type="InterPro" id="IPR036908">
    <property type="entry name" value="RlpA-like_sf"/>
</dbReference>
<dbReference type="Pfam" id="PF01357">
    <property type="entry name" value="Expansin_C"/>
    <property type="match status" value="1"/>
</dbReference>
<dbReference type="PRINTS" id="PR00829">
    <property type="entry name" value="LOLP1ALLERGN"/>
</dbReference>
<dbReference type="InterPro" id="IPR007117">
    <property type="entry name" value="Expansin_CBD"/>
</dbReference>
<feature type="signal peptide" evidence="4">
    <location>
        <begin position="1"/>
        <end position="22"/>
    </location>
</feature>
<dbReference type="PROSITE" id="PS50842">
    <property type="entry name" value="EXPANSIN_EG45"/>
    <property type="match status" value="1"/>
</dbReference>
<name>A0A8T0IW28_CERPU</name>
<evidence type="ECO:0000259" key="6">
    <source>
        <dbReference type="PROSITE" id="PS50843"/>
    </source>
</evidence>
<dbReference type="PROSITE" id="PS50843">
    <property type="entry name" value="EXPANSIN_CBD"/>
    <property type="match status" value="1"/>
</dbReference>
<dbReference type="InterPro" id="IPR007112">
    <property type="entry name" value="Expansin/allergen_DPBB_dom"/>
</dbReference>
<comment type="subcellular location">
    <subcellularLocation>
        <location evidence="1">Secreted</location>
    </subcellularLocation>
</comment>
<dbReference type="Pfam" id="PF03330">
    <property type="entry name" value="DPBB_1"/>
    <property type="match status" value="1"/>
</dbReference>
<dbReference type="SMART" id="SM00837">
    <property type="entry name" value="DPBB_1"/>
    <property type="match status" value="1"/>
</dbReference>
<evidence type="ECO:0008006" key="9">
    <source>
        <dbReference type="Google" id="ProtNLM"/>
    </source>
</evidence>
<dbReference type="EMBL" id="CM026422">
    <property type="protein sequence ID" value="KAG0587322.1"/>
    <property type="molecule type" value="Genomic_DNA"/>
</dbReference>
<evidence type="ECO:0000256" key="3">
    <source>
        <dbReference type="RuleBase" id="RU003460"/>
    </source>
</evidence>
<evidence type="ECO:0000256" key="2">
    <source>
        <dbReference type="ARBA" id="ARBA00022525"/>
    </source>
</evidence>